<dbReference type="InterPro" id="IPR007055">
    <property type="entry name" value="BON_dom"/>
</dbReference>
<feature type="domain" description="BON" evidence="3">
    <location>
        <begin position="130"/>
        <end position="200"/>
    </location>
</feature>
<dbReference type="Proteomes" id="UP001234343">
    <property type="component" value="Unassembled WGS sequence"/>
</dbReference>
<feature type="domain" description="BON" evidence="3">
    <location>
        <begin position="52"/>
        <end position="121"/>
    </location>
</feature>
<evidence type="ECO:0000313" key="4">
    <source>
        <dbReference type="EMBL" id="MDM7859468.1"/>
    </source>
</evidence>
<dbReference type="PROSITE" id="PS50914">
    <property type="entry name" value="BON"/>
    <property type="match status" value="2"/>
</dbReference>
<feature type="chain" id="PRO_5045723021" evidence="2">
    <location>
        <begin position="24"/>
        <end position="202"/>
    </location>
</feature>
<organism evidence="4 5">
    <name type="scientific">Alteromonas arenosi</name>
    <dbReference type="NCBI Taxonomy" id="3055817"/>
    <lineage>
        <taxon>Bacteria</taxon>
        <taxon>Pseudomonadati</taxon>
        <taxon>Pseudomonadota</taxon>
        <taxon>Gammaproteobacteria</taxon>
        <taxon>Alteromonadales</taxon>
        <taxon>Alteromonadaceae</taxon>
        <taxon>Alteromonas/Salinimonas group</taxon>
        <taxon>Alteromonas</taxon>
    </lineage>
</organism>
<evidence type="ECO:0000259" key="3">
    <source>
        <dbReference type="PROSITE" id="PS50914"/>
    </source>
</evidence>
<dbReference type="EMBL" id="JAUCBP010000002">
    <property type="protein sequence ID" value="MDM7859468.1"/>
    <property type="molecule type" value="Genomic_DNA"/>
</dbReference>
<dbReference type="InterPro" id="IPR051686">
    <property type="entry name" value="Lipoprotein_DolP"/>
</dbReference>
<dbReference type="PANTHER" id="PTHR34606">
    <property type="entry name" value="BON DOMAIN-CONTAINING PROTEIN"/>
    <property type="match status" value="1"/>
</dbReference>
<reference evidence="4 5" key="1">
    <citation type="submission" date="2023-06" db="EMBL/GenBank/DDBJ databases">
        <title>Alteromonas sp. ASW11-36 isolated from intertidal sand.</title>
        <authorList>
            <person name="Li Y."/>
        </authorList>
    </citation>
    <scope>NUCLEOTIDE SEQUENCE [LARGE SCALE GENOMIC DNA]</scope>
    <source>
        <strain evidence="4 5">ASW11-36</strain>
    </source>
</reference>
<protein>
    <submittedName>
        <fullName evidence="4">BON domain-containing protein</fullName>
    </submittedName>
</protein>
<dbReference type="Pfam" id="PF04972">
    <property type="entry name" value="BON"/>
    <property type="match status" value="2"/>
</dbReference>
<dbReference type="InterPro" id="IPR014004">
    <property type="entry name" value="Transpt-assoc_nodulatn_dom_bac"/>
</dbReference>
<evidence type="ECO:0000313" key="5">
    <source>
        <dbReference type="Proteomes" id="UP001234343"/>
    </source>
</evidence>
<keyword evidence="5" id="KW-1185">Reference proteome</keyword>
<evidence type="ECO:0000256" key="2">
    <source>
        <dbReference type="SAM" id="SignalP"/>
    </source>
</evidence>
<proteinExistence type="predicted"/>
<accession>A0ABT7STE4</accession>
<keyword evidence="1 2" id="KW-0732">Signal</keyword>
<name>A0ABT7STE4_9ALTE</name>
<gene>
    <name evidence="4" type="ORF">QTP81_02470</name>
</gene>
<comment type="caution">
    <text evidence="4">The sequence shown here is derived from an EMBL/GenBank/DDBJ whole genome shotgun (WGS) entry which is preliminary data.</text>
</comment>
<evidence type="ECO:0000256" key="1">
    <source>
        <dbReference type="ARBA" id="ARBA00022729"/>
    </source>
</evidence>
<sequence>MATSAWRCIRYSLLAGVVLSVQTGCTVLAVGAAGTVAAVSANDRRTLGTQLDDTTTAGKVAYELGQSEALKERTNIQVHVYNSVALLTGQAPSEALRNEAAHAAQKVSNIDKIHNQIRIGEPIGASTQANDIWLASKIRAQFVADETVPTLNVEVIVENSEVFLMGSLTMQEANAAVDIARNVNGVSRVTRAFDIIELSDAP</sequence>
<dbReference type="RefSeq" id="WP_289363484.1">
    <property type="nucleotide sequence ID" value="NZ_JAUCBP010000002.1"/>
</dbReference>
<dbReference type="PANTHER" id="PTHR34606:SF4">
    <property type="entry name" value="OUTER MEMBRANE LIPOPROTEIN DOLP"/>
    <property type="match status" value="1"/>
</dbReference>
<feature type="signal peptide" evidence="2">
    <location>
        <begin position="1"/>
        <end position="23"/>
    </location>
</feature>
<dbReference type="Gene3D" id="3.30.1340.30">
    <property type="match status" value="1"/>
</dbReference>
<dbReference type="SMART" id="SM00749">
    <property type="entry name" value="BON"/>
    <property type="match status" value="2"/>
</dbReference>